<reference evidence="1 2" key="1">
    <citation type="submission" date="2016-01" db="EMBL/GenBank/DDBJ databases">
        <title>Highly variable Streptococcus oralis are common among viridans streptococci isolated from primates.</title>
        <authorList>
            <person name="Denapaite D."/>
            <person name="Rieger M."/>
            <person name="Koendgen S."/>
            <person name="Brueckner R."/>
            <person name="Ochigava I."/>
            <person name="Kappeler P."/>
            <person name="Maetz-Rensing K."/>
            <person name="Leendertz F."/>
            <person name="Hakenbeck R."/>
        </authorList>
    </citation>
    <scope>NUCLEOTIDE SEQUENCE [LARGE SCALE GENOMIC DNA]</scope>
    <source>
        <strain evidence="1 2">DD08</strain>
    </source>
</reference>
<sequence>MSDFENGYKFFGSNSAGFVGANYTAGYVADVENEIDKLVKDLNSFEGFKTASEKLKGDIAEFWHAGTFNIKAVVEGSKNRAWVDRSHDFASTDISTNFGDNYGLKFYSSGQESAKAQAVSVFQRFNEYRSGGGSDSLETFLLKRGYNEIDKILNDPIYAGQIRIIPRDQLEEAVSWLQKMINTELTRRPEQVQRYRETLALLTDRLKSSDGVESIPLSKQEAESLATLAKEGKVDSEKLGLTPTELIHFKNILKQSFKAGMTAATISVMLKIAPEVYKAISYLIKNGELDEKQFQKIGFAALSGGSEGFVRGTISAALTASCKAGFLGETAKMIDPTIIGTFTVLTVNVIKNAFLVSIGKKQTRDLTEELVRDMYISTCSLIGGGVSQCVIEIPVFGYLIGSFLGSIFGSFTYNIGQKAVVSFCVDSGFTLFGLVTQDYTLPRELLEEIGIETFDYETFDIDTFEVNSFDFDTFDADSFKPDTLNITFLRRGVIGVSTIAYI</sequence>
<gene>
    <name evidence="1" type="ORF">SCRDD08_00496</name>
</gene>
<dbReference type="STRING" id="45634.SCRDD08_00496"/>
<dbReference type="Proteomes" id="UP000070377">
    <property type="component" value="Unassembled WGS sequence"/>
</dbReference>
<organism evidence="1 2">
    <name type="scientific">Streptococcus cristatus</name>
    <dbReference type="NCBI Taxonomy" id="45634"/>
    <lineage>
        <taxon>Bacteria</taxon>
        <taxon>Bacillati</taxon>
        <taxon>Bacillota</taxon>
        <taxon>Bacilli</taxon>
        <taxon>Lactobacillales</taxon>
        <taxon>Streptococcaceae</taxon>
        <taxon>Streptococcus</taxon>
    </lineage>
</organism>
<dbReference type="AlphaFoldDB" id="A0A139N3U9"/>
<protein>
    <submittedName>
        <fullName evidence="1">Uncharacterized protein</fullName>
    </submittedName>
</protein>
<accession>A0A139N3U9</accession>
<dbReference type="PATRIC" id="fig|45634.12.peg.514"/>
<evidence type="ECO:0000313" key="2">
    <source>
        <dbReference type="Proteomes" id="UP000070377"/>
    </source>
</evidence>
<dbReference type="EMBL" id="LQRD01000020">
    <property type="protein sequence ID" value="KXT70736.1"/>
    <property type="molecule type" value="Genomic_DNA"/>
</dbReference>
<evidence type="ECO:0000313" key="1">
    <source>
        <dbReference type="EMBL" id="KXT70736.1"/>
    </source>
</evidence>
<comment type="caution">
    <text evidence="1">The sequence shown here is derived from an EMBL/GenBank/DDBJ whole genome shotgun (WGS) entry which is preliminary data.</text>
</comment>
<dbReference type="RefSeq" id="WP_061422299.1">
    <property type="nucleotide sequence ID" value="NZ_KQ969062.1"/>
</dbReference>
<name>A0A139N3U9_STRCR</name>
<proteinExistence type="predicted"/>